<organism evidence="2 3">
    <name type="scientific">Roseibaca calidilacus</name>
    <dbReference type="NCBI Taxonomy" id="1666912"/>
    <lineage>
        <taxon>Bacteria</taxon>
        <taxon>Pseudomonadati</taxon>
        <taxon>Pseudomonadota</taxon>
        <taxon>Alphaproteobacteria</taxon>
        <taxon>Rhodobacterales</taxon>
        <taxon>Paracoccaceae</taxon>
        <taxon>Roseinatronobacter</taxon>
    </lineage>
</organism>
<dbReference type="EMBL" id="FBYC01000004">
    <property type="protein sequence ID" value="CUX83010.1"/>
    <property type="molecule type" value="Genomic_DNA"/>
</dbReference>
<dbReference type="Gene3D" id="3.30.1330.80">
    <property type="entry name" value="Hypothetical protein, similar to alpha- acetolactate decarboxylase, domain 2"/>
    <property type="match status" value="1"/>
</dbReference>
<dbReference type="EMBL" id="LJSG01000009">
    <property type="protein sequence ID" value="KPP93287.1"/>
    <property type="molecule type" value="Genomic_DNA"/>
</dbReference>
<evidence type="ECO:0000313" key="3">
    <source>
        <dbReference type="Proteomes" id="UP000050413"/>
    </source>
</evidence>
<dbReference type="AlphaFoldDB" id="A0A0P8AG93"/>
<dbReference type="Proteomes" id="UP000050413">
    <property type="component" value="Unassembled WGS sequence"/>
</dbReference>
<evidence type="ECO:0000313" key="4">
    <source>
        <dbReference type="Proteomes" id="UP000182045"/>
    </source>
</evidence>
<evidence type="ECO:0008006" key="5">
    <source>
        <dbReference type="Google" id="ProtNLM"/>
    </source>
</evidence>
<evidence type="ECO:0000313" key="2">
    <source>
        <dbReference type="EMBL" id="KPP93287.1"/>
    </source>
</evidence>
<dbReference type="Proteomes" id="UP000182045">
    <property type="component" value="Unassembled WGS sequence"/>
</dbReference>
<sequence length="270" mass="28253">MIRRVVHPGPAVEPRVTALPVQAHPVKVVLRGGLPFGQAVAEALETFDGGFLELRDVAMDPLAYVIPGPAQNGHAAWYSETHQMGAGARIVQGCVHLGWREGARFTHTHGIWADDTGARHMGHILPEQAVIARDCTVAGWGLTEGCLVARPDPETAFTLFQPEARDAQDGGTPAHLVMLRPNQDIGTALSGLGLTGRLLGLGSLIGTQMEGGAALDSYATEILLTDGHIGPEGAVLDAASIGLDGRMIEGRLAAGVNAVLVTAELLVLTK</sequence>
<protein>
    <recommendedName>
        <fullName evidence="5">DUF296 domain-containing protein</fullName>
    </recommendedName>
</protein>
<reference evidence="1 4" key="2">
    <citation type="submission" date="2016-01" db="EMBL/GenBank/DDBJ databases">
        <authorList>
            <person name="Varghese N."/>
        </authorList>
    </citation>
    <scope>NUCLEOTIDE SEQUENCE [LARGE SCALE GENOMIC DNA]</scope>
    <source>
        <strain evidence="1 4">HL-91</strain>
    </source>
</reference>
<reference evidence="2 3" key="1">
    <citation type="submission" date="2015-09" db="EMBL/GenBank/DDBJ databases">
        <title>Identification and resolution of microdiversity through metagenomic sequencing of parallel consortia.</title>
        <authorList>
            <person name="Nelson W.C."/>
            <person name="Romine M.F."/>
            <person name="Lindemann S.R."/>
        </authorList>
    </citation>
    <scope>NUCLEOTIDE SEQUENCE [LARGE SCALE GENOMIC DNA]</scope>
    <source>
        <strain evidence="2">HL-91</strain>
    </source>
</reference>
<evidence type="ECO:0000313" key="1">
    <source>
        <dbReference type="EMBL" id="CUX83010.1"/>
    </source>
</evidence>
<name>A0A0P8AG93_9RHOB</name>
<dbReference type="OrthoDB" id="8720942at2"/>
<dbReference type="STRING" id="1666912.Ga0058931_2718"/>
<comment type="caution">
    <text evidence="2">The sequence shown here is derived from an EMBL/GenBank/DDBJ whole genome shotgun (WGS) entry which is preliminary data.</text>
</comment>
<dbReference type="SUPFAM" id="SSF117856">
    <property type="entry name" value="AF0104/ALDC/Ptd012-like"/>
    <property type="match status" value="1"/>
</dbReference>
<dbReference type="RefSeq" id="WP_072246795.1">
    <property type="nucleotide sequence ID" value="NZ_FBYC01000004.1"/>
</dbReference>
<keyword evidence="4" id="KW-1185">Reference proteome</keyword>
<accession>A0A0P8AG93</accession>
<gene>
    <name evidence="1" type="ORF">Ga0058931_2718</name>
    <name evidence="2" type="ORF">HLUCCA05_14140</name>
</gene>
<proteinExistence type="predicted"/>